<dbReference type="GO" id="GO:0015031">
    <property type="term" value="P:protein transport"/>
    <property type="evidence" value="ECO:0007669"/>
    <property type="project" value="UniProtKB-KW"/>
</dbReference>
<evidence type="ECO:0008006" key="10">
    <source>
        <dbReference type="Google" id="ProtNLM"/>
    </source>
</evidence>
<dbReference type="EMBL" id="QHJQ01000012">
    <property type="protein sequence ID" value="PXA03094.1"/>
    <property type="molecule type" value="Genomic_DNA"/>
</dbReference>
<dbReference type="PANTHER" id="PTHR30558:SF3">
    <property type="entry name" value="BIOPOLYMER TRANSPORT PROTEIN EXBD-RELATED"/>
    <property type="match status" value="1"/>
</dbReference>
<evidence type="ECO:0000256" key="2">
    <source>
        <dbReference type="ARBA" id="ARBA00005811"/>
    </source>
</evidence>
<evidence type="ECO:0000256" key="5">
    <source>
        <dbReference type="ARBA" id="ARBA00022989"/>
    </source>
</evidence>
<dbReference type="InterPro" id="IPR003400">
    <property type="entry name" value="ExbD"/>
</dbReference>
<evidence type="ECO:0000313" key="9">
    <source>
        <dbReference type="Proteomes" id="UP000247099"/>
    </source>
</evidence>
<dbReference type="Gene3D" id="3.30.420.270">
    <property type="match status" value="1"/>
</dbReference>
<dbReference type="AlphaFoldDB" id="A0A317ZCY8"/>
<reference evidence="8 9" key="1">
    <citation type="submission" date="2018-05" db="EMBL/GenBank/DDBJ databases">
        <title>Coraliomargarita sinensis sp. nov., isolated from a marine solar saltern.</title>
        <authorList>
            <person name="Zhou L.Y."/>
        </authorList>
    </citation>
    <scope>NUCLEOTIDE SEQUENCE [LARGE SCALE GENOMIC DNA]</scope>
    <source>
        <strain evidence="8 9">WN38</strain>
    </source>
</reference>
<dbReference type="GO" id="GO:0022857">
    <property type="term" value="F:transmembrane transporter activity"/>
    <property type="evidence" value="ECO:0007669"/>
    <property type="project" value="InterPro"/>
</dbReference>
<accession>A0A317ZCY8</accession>
<keyword evidence="7" id="KW-0813">Transport</keyword>
<protein>
    <recommendedName>
        <fullName evidence="10">Biopolymer transporter ExbD</fullName>
    </recommendedName>
</protein>
<keyword evidence="9" id="KW-1185">Reference proteome</keyword>
<evidence type="ECO:0000313" key="8">
    <source>
        <dbReference type="EMBL" id="PXA03094.1"/>
    </source>
</evidence>
<proteinExistence type="inferred from homology"/>
<evidence type="ECO:0000256" key="7">
    <source>
        <dbReference type="RuleBase" id="RU003879"/>
    </source>
</evidence>
<evidence type="ECO:0000256" key="6">
    <source>
        <dbReference type="ARBA" id="ARBA00023136"/>
    </source>
</evidence>
<gene>
    <name evidence="8" type="ORF">DDZ13_13580</name>
</gene>
<dbReference type="InParanoid" id="A0A317ZCY8"/>
<evidence type="ECO:0000256" key="4">
    <source>
        <dbReference type="ARBA" id="ARBA00022692"/>
    </source>
</evidence>
<keyword evidence="5" id="KW-1133">Transmembrane helix</keyword>
<keyword evidence="7" id="KW-0653">Protein transport</keyword>
<organism evidence="8 9">
    <name type="scientific">Coraliomargarita sinensis</name>
    <dbReference type="NCBI Taxonomy" id="2174842"/>
    <lineage>
        <taxon>Bacteria</taxon>
        <taxon>Pseudomonadati</taxon>
        <taxon>Verrucomicrobiota</taxon>
        <taxon>Opitutia</taxon>
        <taxon>Puniceicoccales</taxon>
        <taxon>Coraliomargaritaceae</taxon>
        <taxon>Coraliomargarita</taxon>
    </lineage>
</organism>
<dbReference type="GO" id="GO:0005886">
    <property type="term" value="C:plasma membrane"/>
    <property type="evidence" value="ECO:0007669"/>
    <property type="project" value="UniProtKB-SubCell"/>
</dbReference>
<comment type="subcellular location">
    <subcellularLocation>
        <location evidence="1">Cell membrane</location>
        <topology evidence="1">Single-pass membrane protein</topology>
    </subcellularLocation>
    <subcellularLocation>
        <location evidence="7">Cell membrane</location>
        <topology evidence="7">Single-pass type II membrane protein</topology>
    </subcellularLocation>
</comment>
<evidence type="ECO:0000256" key="1">
    <source>
        <dbReference type="ARBA" id="ARBA00004162"/>
    </source>
</evidence>
<comment type="similarity">
    <text evidence="2 7">Belongs to the ExbD/TolR family.</text>
</comment>
<dbReference type="Pfam" id="PF02472">
    <property type="entry name" value="ExbD"/>
    <property type="match status" value="1"/>
</dbReference>
<keyword evidence="4 7" id="KW-0812">Transmembrane</keyword>
<keyword evidence="6" id="KW-0472">Membrane</keyword>
<sequence>MMLMARRRKSHPPEEDFPMTPMIDMVFLLLVFFMTVSTLAQADKQVKLDLPESEQSDVPDDLSDRGTVSLDADGNLYLGARPLDIEGMQGEMKQALEANPELRIHVRADSQTPYREIRKVLNACAEVGAYEVIYATYQSR</sequence>
<dbReference type="Proteomes" id="UP000247099">
    <property type="component" value="Unassembled WGS sequence"/>
</dbReference>
<evidence type="ECO:0000256" key="3">
    <source>
        <dbReference type="ARBA" id="ARBA00022475"/>
    </source>
</evidence>
<dbReference type="PANTHER" id="PTHR30558">
    <property type="entry name" value="EXBD MEMBRANE COMPONENT OF PMF-DRIVEN MACROMOLECULE IMPORT SYSTEM"/>
    <property type="match status" value="1"/>
</dbReference>
<name>A0A317ZCY8_9BACT</name>
<comment type="caution">
    <text evidence="8">The sequence shown here is derived from an EMBL/GenBank/DDBJ whole genome shotgun (WGS) entry which is preliminary data.</text>
</comment>
<keyword evidence="3" id="KW-1003">Cell membrane</keyword>